<dbReference type="PANTHER" id="PTHR11969:SF54">
    <property type="entry name" value="MAD-LIKE PROTEIN 1"/>
    <property type="match status" value="1"/>
</dbReference>
<dbReference type="GO" id="GO:0000981">
    <property type="term" value="F:DNA-binding transcription factor activity, RNA polymerase II-specific"/>
    <property type="evidence" value="ECO:0007669"/>
    <property type="project" value="TreeGrafter"/>
</dbReference>
<evidence type="ECO:0000259" key="7">
    <source>
        <dbReference type="PROSITE" id="PS50888"/>
    </source>
</evidence>
<accession>A0AAD5LHD4</accession>
<keyword evidence="9" id="KW-1185">Reference proteome</keyword>
<evidence type="ECO:0000313" key="9">
    <source>
        <dbReference type="Proteomes" id="UP000820818"/>
    </source>
</evidence>
<feature type="compositionally biased region" description="Polar residues" evidence="6">
    <location>
        <begin position="146"/>
        <end position="163"/>
    </location>
</feature>
<dbReference type="Proteomes" id="UP000820818">
    <property type="component" value="Linkage Group LG2"/>
</dbReference>
<evidence type="ECO:0000256" key="5">
    <source>
        <dbReference type="ARBA" id="ARBA00023242"/>
    </source>
</evidence>
<dbReference type="GO" id="GO:0046983">
    <property type="term" value="F:protein dimerization activity"/>
    <property type="evidence" value="ECO:0007669"/>
    <property type="project" value="InterPro"/>
</dbReference>
<feature type="region of interest" description="Disordered" evidence="6">
    <location>
        <begin position="146"/>
        <end position="173"/>
    </location>
</feature>
<dbReference type="InterPro" id="IPR011598">
    <property type="entry name" value="bHLH_dom"/>
</dbReference>
<feature type="domain" description="BHLH" evidence="7">
    <location>
        <begin position="65"/>
        <end position="117"/>
    </location>
</feature>
<evidence type="ECO:0000313" key="8">
    <source>
        <dbReference type="EMBL" id="KAI9562795.1"/>
    </source>
</evidence>
<dbReference type="SMART" id="SM00353">
    <property type="entry name" value="HLH"/>
    <property type="match status" value="1"/>
</dbReference>
<dbReference type="GO" id="GO:0000978">
    <property type="term" value="F:RNA polymerase II cis-regulatory region sequence-specific DNA binding"/>
    <property type="evidence" value="ECO:0007669"/>
    <property type="project" value="TreeGrafter"/>
</dbReference>
<evidence type="ECO:0000256" key="4">
    <source>
        <dbReference type="ARBA" id="ARBA00023163"/>
    </source>
</evidence>
<keyword evidence="5" id="KW-0539">Nucleus</keyword>
<feature type="compositionally biased region" description="Low complexity" evidence="6">
    <location>
        <begin position="36"/>
        <end position="55"/>
    </location>
</feature>
<reference evidence="8 9" key="1">
    <citation type="submission" date="2022-05" db="EMBL/GenBank/DDBJ databases">
        <title>A multi-omics perspective on studying reproductive biology in Daphnia sinensis.</title>
        <authorList>
            <person name="Jia J."/>
        </authorList>
    </citation>
    <scope>NUCLEOTIDE SEQUENCE [LARGE SCALE GENOMIC DNA]</scope>
    <source>
        <strain evidence="8 9">WSL</strain>
    </source>
</reference>
<dbReference type="PANTHER" id="PTHR11969">
    <property type="entry name" value="MAX DIMERIZATION, MAD"/>
    <property type="match status" value="1"/>
</dbReference>
<keyword evidence="2" id="KW-0805">Transcription regulation</keyword>
<proteinExistence type="predicted"/>
<dbReference type="PROSITE" id="PS50888">
    <property type="entry name" value="BHLH"/>
    <property type="match status" value="1"/>
</dbReference>
<gene>
    <name evidence="8" type="ORF">GHT06_010250</name>
</gene>
<dbReference type="GO" id="GO:0005634">
    <property type="term" value="C:nucleus"/>
    <property type="evidence" value="ECO:0007669"/>
    <property type="project" value="UniProtKB-SubCell"/>
</dbReference>
<evidence type="ECO:0000256" key="2">
    <source>
        <dbReference type="ARBA" id="ARBA00023015"/>
    </source>
</evidence>
<protein>
    <recommendedName>
        <fullName evidence="7">BHLH domain-containing protein</fullName>
    </recommendedName>
</protein>
<comment type="caution">
    <text evidence="8">The sequence shown here is derived from an EMBL/GenBank/DDBJ whole genome shotgun (WGS) entry which is preliminary data.</text>
</comment>
<dbReference type="AlphaFoldDB" id="A0AAD5LHD4"/>
<keyword evidence="4" id="KW-0804">Transcription</keyword>
<feature type="region of interest" description="Disordered" evidence="6">
    <location>
        <begin position="15"/>
        <end position="74"/>
    </location>
</feature>
<dbReference type="Pfam" id="PF00010">
    <property type="entry name" value="HLH"/>
    <property type="match status" value="1"/>
</dbReference>
<dbReference type="InterPro" id="IPR036638">
    <property type="entry name" value="HLH_DNA-bd_sf"/>
</dbReference>
<dbReference type="EMBL" id="WJBH02000002">
    <property type="protein sequence ID" value="KAI9562795.1"/>
    <property type="molecule type" value="Genomic_DNA"/>
</dbReference>
<sequence length="250" mass="27404">MSIDALLQAAEYLERREREAEHGYASSLPMPIEDYGSSPTPSGSSSSSATTSSTTRPIKIKKNQGSRSTHNELEKNRRAQLRTCLEKLKDLVPLGPESARHTTLGLLTRAKHFIKTLEERDRRHLQHKEQLNREQRFLRRKMEQLSQHFEQLSSSSPGASNQMNKRRGNSLSECSVSTTISSASSLTSSVSSETGIAAYYDEVDVIGYGSHGSDLDDQLSVQSASSDSGIGLGNVASIGHFPHLSITDSV</sequence>
<dbReference type="SUPFAM" id="SSF47459">
    <property type="entry name" value="HLH, helix-loop-helix DNA-binding domain"/>
    <property type="match status" value="1"/>
</dbReference>
<organism evidence="8 9">
    <name type="scientific">Daphnia sinensis</name>
    <dbReference type="NCBI Taxonomy" id="1820382"/>
    <lineage>
        <taxon>Eukaryota</taxon>
        <taxon>Metazoa</taxon>
        <taxon>Ecdysozoa</taxon>
        <taxon>Arthropoda</taxon>
        <taxon>Crustacea</taxon>
        <taxon>Branchiopoda</taxon>
        <taxon>Diplostraca</taxon>
        <taxon>Cladocera</taxon>
        <taxon>Anomopoda</taxon>
        <taxon>Daphniidae</taxon>
        <taxon>Daphnia</taxon>
        <taxon>Daphnia similis group</taxon>
    </lineage>
</organism>
<evidence type="ECO:0000256" key="6">
    <source>
        <dbReference type="SAM" id="MobiDB-lite"/>
    </source>
</evidence>
<evidence type="ECO:0000256" key="1">
    <source>
        <dbReference type="ARBA" id="ARBA00004123"/>
    </source>
</evidence>
<dbReference type="Gene3D" id="4.10.280.10">
    <property type="entry name" value="Helix-loop-helix DNA-binding domain"/>
    <property type="match status" value="1"/>
</dbReference>
<comment type="subcellular location">
    <subcellularLocation>
        <location evidence="1">Nucleus</location>
    </subcellularLocation>
</comment>
<name>A0AAD5LHD4_9CRUS</name>
<evidence type="ECO:0000256" key="3">
    <source>
        <dbReference type="ARBA" id="ARBA00023125"/>
    </source>
</evidence>
<keyword evidence="3" id="KW-0238">DNA-binding</keyword>
<dbReference type="CDD" id="cd11401">
    <property type="entry name" value="bHLHzip_Mad"/>
    <property type="match status" value="1"/>
</dbReference>